<dbReference type="GeneID" id="85444730"/>
<dbReference type="RefSeq" id="XP_060406943.1">
    <property type="nucleotide sequence ID" value="XM_060560490.1"/>
</dbReference>
<dbReference type="EMBL" id="JAHLJV010000213">
    <property type="protein sequence ID" value="KAK1564098.1"/>
    <property type="molecule type" value="Genomic_DNA"/>
</dbReference>
<accession>A0AAD8UUW2</accession>
<evidence type="ECO:0000313" key="2">
    <source>
        <dbReference type="Proteomes" id="UP001230504"/>
    </source>
</evidence>
<protein>
    <submittedName>
        <fullName evidence="1">Uncharacterized protein</fullName>
    </submittedName>
</protein>
<evidence type="ECO:0000313" key="1">
    <source>
        <dbReference type="EMBL" id="KAK1564098.1"/>
    </source>
</evidence>
<name>A0AAD8UUW2_9PEZI</name>
<comment type="caution">
    <text evidence="1">The sequence shown here is derived from an EMBL/GenBank/DDBJ whole genome shotgun (WGS) entry which is preliminary data.</text>
</comment>
<dbReference type="Proteomes" id="UP001230504">
    <property type="component" value="Unassembled WGS sequence"/>
</dbReference>
<reference evidence="1" key="1">
    <citation type="submission" date="2021-06" db="EMBL/GenBank/DDBJ databases">
        <title>Comparative genomics, transcriptomics and evolutionary studies reveal genomic signatures of adaptation to plant cell wall in hemibiotrophic fungi.</title>
        <authorList>
            <consortium name="DOE Joint Genome Institute"/>
            <person name="Baroncelli R."/>
            <person name="Diaz J.F."/>
            <person name="Benocci T."/>
            <person name="Peng M."/>
            <person name="Battaglia E."/>
            <person name="Haridas S."/>
            <person name="Andreopoulos W."/>
            <person name="Labutti K."/>
            <person name="Pangilinan J."/>
            <person name="Floch G.L."/>
            <person name="Makela M.R."/>
            <person name="Henrissat B."/>
            <person name="Grigoriev I.V."/>
            <person name="Crouch J.A."/>
            <person name="De Vries R.P."/>
            <person name="Sukno S.A."/>
            <person name="Thon M.R."/>
        </authorList>
    </citation>
    <scope>NUCLEOTIDE SEQUENCE</scope>
    <source>
        <strain evidence="1">CBS 125086</strain>
    </source>
</reference>
<organism evidence="1 2">
    <name type="scientific">Colletotrichum navitas</name>
    <dbReference type="NCBI Taxonomy" id="681940"/>
    <lineage>
        <taxon>Eukaryota</taxon>
        <taxon>Fungi</taxon>
        <taxon>Dikarya</taxon>
        <taxon>Ascomycota</taxon>
        <taxon>Pezizomycotina</taxon>
        <taxon>Sordariomycetes</taxon>
        <taxon>Hypocreomycetidae</taxon>
        <taxon>Glomerellales</taxon>
        <taxon>Glomerellaceae</taxon>
        <taxon>Colletotrichum</taxon>
        <taxon>Colletotrichum graminicola species complex</taxon>
    </lineage>
</organism>
<sequence length="104" mass="11909">MTLCSSARIPALVWALLGTRRIGEDLVRRLRSKSSIVIEGISYIIIRIRSTPYKSRDLGEISRSIKDNKDNRLKGSKLIFSLKVYPLYIYKMLRLKASNIPSLL</sequence>
<dbReference type="AlphaFoldDB" id="A0AAD8UUW2"/>
<keyword evidence="2" id="KW-1185">Reference proteome</keyword>
<gene>
    <name evidence="1" type="ORF">LY79DRAFT_585319</name>
</gene>
<proteinExistence type="predicted"/>